<dbReference type="EMBL" id="CP147988">
    <property type="protein sequence ID" value="WXK48914.1"/>
    <property type="molecule type" value="Genomic_DNA"/>
</dbReference>
<evidence type="ECO:0000256" key="1">
    <source>
        <dbReference type="SAM" id="Phobius"/>
    </source>
</evidence>
<keyword evidence="1" id="KW-1133">Transmembrane helix</keyword>
<dbReference type="RefSeq" id="WP_263522979.1">
    <property type="nucleotide sequence ID" value="NZ_CP147988.1"/>
</dbReference>
<protein>
    <recommendedName>
        <fullName evidence="4">Nitrogen regulatory IIA protein</fullName>
    </recommendedName>
</protein>
<feature type="transmembrane region" description="Helical" evidence="1">
    <location>
        <begin position="41"/>
        <end position="61"/>
    </location>
</feature>
<evidence type="ECO:0008006" key="4">
    <source>
        <dbReference type="Google" id="ProtNLM"/>
    </source>
</evidence>
<accession>A0ABZ2Q499</accession>
<gene>
    <name evidence="2" type="ORF">V6624_17975</name>
</gene>
<dbReference type="Proteomes" id="UP001447857">
    <property type="component" value="Chromosome"/>
</dbReference>
<sequence>MKALFKRQTEPFAYHRHYLLAQKRWADEMQRLTGGLSRRQLVWALLLFTVLASGFLIYSLYRSFNKEAEASADLIDASKIKTINLKK</sequence>
<reference evidence="2 3" key="1">
    <citation type="submission" date="2024-02" db="EMBL/GenBank/DDBJ databases">
        <title>complete genome of Flavobacterium ginsenosidimutans Str. YTB16.</title>
        <authorList>
            <person name="Wang Q."/>
        </authorList>
    </citation>
    <scope>NUCLEOTIDE SEQUENCE [LARGE SCALE GENOMIC DNA]</scope>
    <source>
        <strain evidence="2 3">YTB16</strain>
    </source>
</reference>
<keyword evidence="1" id="KW-0472">Membrane</keyword>
<keyword evidence="3" id="KW-1185">Reference proteome</keyword>
<evidence type="ECO:0000313" key="3">
    <source>
        <dbReference type="Proteomes" id="UP001447857"/>
    </source>
</evidence>
<evidence type="ECO:0000313" key="2">
    <source>
        <dbReference type="EMBL" id="WXK48914.1"/>
    </source>
</evidence>
<organism evidence="2 3">
    <name type="scientific">Flavobacterium ginsenosidimutans</name>
    <dbReference type="NCBI Taxonomy" id="687844"/>
    <lineage>
        <taxon>Bacteria</taxon>
        <taxon>Pseudomonadati</taxon>
        <taxon>Bacteroidota</taxon>
        <taxon>Flavobacteriia</taxon>
        <taxon>Flavobacteriales</taxon>
        <taxon>Flavobacteriaceae</taxon>
        <taxon>Flavobacterium</taxon>
    </lineage>
</organism>
<keyword evidence="1" id="KW-0812">Transmembrane</keyword>
<proteinExistence type="predicted"/>
<name>A0ABZ2Q499_9FLAO</name>